<evidence type="ECO:0000313" key="13">
    <source>
        <dbReference type="RefSeq" id="XP_022243008.1"/>
    </source>
</evidence>
<dbReference type="Pfam" id="PF23409">
    <property type="entry name" value="Beta-prop_EML"/>
    <property type="match status" value="1"/>
</dbReference>
<evidence type="ECO:0000256" key="2">
    <source>
        <dbReference type="ARBA" id="ARBA00006489"/>
    </source>
</evidence>
<dbReference type="InterPro" id="IPR050630">
    <property type="entry name" value="WD_repeat_EMAP"/>
</dbReference>
<evidence type="ECO:0000256" key="3">
    <source>
        <dbReference type="ARBA" id="ARBA00022490"/>
    </source>
</evidence>
<keyword evidence="5" id="KW-0493">Microtubule</keyword>
<dbReference type="InterPro" id="IPR055439">
    <property type="entry name" value="Beta-prop_EML_1st"/>
</dbReference>
<feature type="repeat" description="WD" evidence="8">
    <location>
        <begin position="720"/>
        <end position="752"/>
    </location>
</feature>
<reference evidence="13" key="1">
    <citation type="submission" date="2025-08" db="UniProtKB">
        <authorList>
            <consortium name="RefSeq"/>
        </authorList>
    </citation>
    <scope>IDENTIFICATION</scope>
    <source>
        <tissue evidence="13">Muscle</tissue>
    </source>
</reference>
<name>A0ABM1SHA3_LIMPO</name>
<comment type="similarity">
    <text evidence="2">Belongs to the WD repeat EMAP family.</text>
</comment>
<comment type="subcellular location">
    <subcellularLocation>
        <location evidence="1">Cytoplasm</location>
        <location evidence="1">Cytoskeleton</location>
    </subcellularLocation>
</comment>
<gene>
    <name evidence="13" type="primary">LOC106460557</name>
</gene>
<sequence length="867" mass="95974">MEGRAVVITNNSITTPNKITSSSRPSYRTPGSNVQRDMVDGNGIENSYHTQVNNKQRSPSATDIKNQGARLSDTKSNHRPSTYTEERSHTRTSYGPKRLSHYPTGSTSSLQSEGGQSSNSLSPSSSPAPSQNSVRGTPSPRHTPSPSRGFSASTSNLLAMKRFSGSQEAGSPAGTLSRRVTTGSLLNLHVRTASVLQPKHGTKEISLNSEEGTLKMYLRGRPVVMHIPSEVLQDYTLSKVNNAPLQRLRLEWVYGYRGRDCRSNLHLLPTGEMVYFVAAVVVLYNVDDQTQRHYLGHTDDVKCLAVHPNKLIIASGQVAGVDRRERRPRIVERPHIRVWDSVSLNTLHVIGIGEFERSVCCVAFSKADGGSLLCAVDDSPEHTISVWEWHKGEKGHKITETKSSSDTVLAAEFHPMDRYALVTLGKGHIHFWGLECGTLVKKLGLFEKQDKPKYVLCMAFTDVGDLLTGDSNGNIIVWSRGSNRQTRTLYGAHEGPVFSLCVMKDGTFVSGGGKDRRIIEWDDSCTRTGREAKLPDASGGIRTLTQGKGSMLLVGTTKNCILQGTLMLNFSTVVQGHTEELWGLAVHPTQNQFLSGGYDGNVHLWDSMSHSVVWSKDIGEPVQSACFSPDGNIIVLATGTGRWMVMDSATRQLYNINSDINQIIDCIKFSPDGKLLAVGSHDNYLYIYQVQEDYKKYNRIGRCSFGIRRKDKERRWSCSEMGHSSFLTHFDWSENSTYVQTTSGDHELLFWNASICRQVTNMAVVRDITWETQTCTLGFNVLGVWPENADGSDINTCDRSHSKKLLVTGDDFGKVKLFVFPACQPKCLHHVYSGHSSHVTAVSFLPDDTRVISLGGRDCSIMQWSVC</sequence>
<evidence type="ECO:0000259" key="11">
    <source>
        <dbReference type="Pfam" id="PF23414"/>
    </source>
</evidence>
<evidence type="ECO:0000256" key="6">
    <source>
        <dbReference type="ARBA" id="ARBA00022737"/>
    </source>
</evidence>
<feature type="region of interest" description="Disordered" evidence="9">
    <location>
        <begin position="1"/>
        <end position="152"/>
    </location>
</feature>
<dbReference type="Gene3D" id="2.130.10.10">
    <property type="entry name" value="YVTN repeat-like/Quinoprotein amine dehydrogenase"/>
    <property type="match status" value="2"/>
</dbReference>
<organism evidence="12 13">
    <name type="scientific">Limulus polyphemus</name>
    <name type="common">Atlantic horseshoe crab</name>
    <dbReference type="NCBI Taxonomy" id="6850"/>
    <lineage>
        <taxon>Eukaryota</taxon>
        <taxon>Metazoa</taxon>
        <taxon>Ecdysozoa</taxon>
        <taxon>Arthropoda</taxon>
        <taxon>Chelicerata</taxon>
        <taxon>Merostomata</taxon>
        <taxon>Xiphosura</taxon>
        <taxon>Limulidae</taxon>
        <taxon>Limulus</taxon>
    </lineage>
</organism>
<dbReference type="SUPFAM" id="SSF50978">
    <property type="entry name" value="WD40 repeat-like"/>
    <property type="match status" value="1"/>
</dbReference>
<dbReference type="InterPro" id="IPR055442">
    <property type="entry name" value="Beta-prop_EML-like_2nd"/>
</dbReference>
<evidence type="ECO:0000256" key="1">
    <source>
        <dbReference type="ARBA" id="ARBA00004245"/>
    </source>
</evidence>
<dbReference type="InterPro" id="IPR011047">
    <property type="entry name" value="Quinoprotein_ADH-like_sf"/>
</dbReference>
<dbReference type="PANTHER" id="PTHR13720">
    <property type="entry name" value="WD-40 REPEAT PROTEIN"/>
    <property type="match status" value="1"/>
</dbReference>
<protein>
    <submittedName>
        <fullName evidence="13">Echinoderm microtubule-associated protein-like 2 isoform X1</fullName>
    </submittedName>
</protein>
<dbReference type="SUPFAM" id="SSF50998">
    <property type="entry name" value="Quinoprotein alcohol dehydrogenase-like"/>
    <property type="match status" value="1"/>
</dbReference>
<evidence type="ECO:0000256" key="4">
    <source>
        <dbReference type="ARBA" id="ARBA00022574"/>
    </source>
</evidence>
<feature type="compositionally biased region" description="Low complexity" evidence="9">
    <location>
        <begin position="104"/>
        <end position="149"/>
    </location>
</feature>
<keyword evidence="12" id="KW-1185">Reference proteome</keyword>
<feature type="compositionally biased region" description="Polar residues" evidence="9">
    <location>
        <begin position="8"/>
        <end position="35"/>
    </location>
</feature>
<dbReference type="InterPro" id="IPR036322">
    <property type="entry name" value="WD40_repeat_dom_sf"/>
</dbReference>
<keyword evidence="6" id="KW-0677">Repeat</keyword>
<dbReference type="Proteomes" id="UP000694941">
    <property type="component" value="Unplaced"/>
</dbReference>
<dbReference type="PROSITE" id="PS50294">
    <property type="entry name" value="WD_REPEATS_REGION"/>
    <property type="match status" value="2"/>
</dbReference>
<dbReference type="RefSeq" id="XP_022243008.1">
    <property type="nucleotide sequence ID" value="XM_022387300.1"/>
</dbReference>
<dbReference type="GeneID" id="106460557"/>
<feature type="compositionally biased region" description="Polar residues" evidence="9">
    <location>
        <begin position="44"/>
        <end position="65"/>
    </location>
</feature>
<feature type="domain" description="EML-like first beta-propeller" evidence="10">
    <location>
        <begin position="290"/>
        <end position="564"/>
    </location>
</feature>
<dbReference type="InterPro" id="IPR001680">
    <property type="entry name" value="WD40_rpt"/>
</dbReference>
<dbReference type="PROSITE" id="PS50082">
    <property type="entry name" value="WD_REPEATS_2"/>
    <property type="match status" value="4"/>
</dbReference>
<dbReference type="InterPro" id="IPR015943">
    <property type="entry name" value="WD40/YVTN_repeat-like_dom_sf"/>
</dbReference>
<dbReference type="InterPro" id="IPR005108">
    <property type="entry name" value="HELP"/>
</dbReference>
<dbReference type="PANTHER" id="PTHR13720:SF50">
    <property type="entry name" value="ECHINODERM MICROTUBULE-ASSOCIATED PROTEIN-LIKE 2"/>
    <property type="match status" value="1"/>
</dbReference>
<dbReference type="SMART" id="SM00320">
    <property type="entry name" value="WD40"/>
    <property type="match status" value="11"/>
</dbReference>
<evidence type="ECO:0000259" key="10">
    <source>
        <dbReference type="Pfam" id="PF23409"/>
    </source>
</evidence>
<keyword evidence="7" id="KW-0206">Cytoskeleton</keyword>
<evidence type="ECO:0000256" key="8">
    <source>
        <dbReference type="PROSITE-ProRule" id="PRU00221"/>
    </source>
</evidence>
<keyword evidence="3" id="KW-0963">Cytoplasm</keyword>
<feature type="repeat" description="WD" evidence="8">
    <location>
        <begin position="832"/>
        <end position="867"/>
    </location>
</feature>
<proteinExistence type="inferred from homology"/>
<evidence type="ECO:0000256" key="9">
    <source>
        <dbReference type="SAM" id="MobiDB-lite"/>
    </source>
</evidence>
<evidence type="ECO:0000313" key="12">
    <source>
        <dbReference type="Proteomes" id="UP000694941"/>
    </source>
</evidence>
<dbReference type="Pfam" id="PF23414">
    <property type="entry name" value="Beta-prop_EML_2"/>
    <property type="match status" value="1"/>
</dbReference>
<keyword evidence="4 8" id="KW-0853">WD repeat</keyword>
<feature type="repeat" description="WD" evidence="8">
    <location>
        <begin position="574"/>
        <end position="615"/>
    </location>
</feature>
<feature type="domain" description="EML-like second beta-propeller" evidence="11">
    <location>
        <begin position="581"/>
        <end position="866"/>
    </location>
</feature>
<feature type="repeat" description="WD" evidence="8">
    <location>
        <begin position="490"/>
        <end position="522"/>
    </location>
</feature>
<accession>A0ABM1SHA3</accession>
<evidence type="ECO:0000256" key="5">
    <source>
        <dbReference type="ARBA" id="ARBA00022701"/>
    </source>
</evidence>
<dbReference type="Pfam" id="PF03451">
    <property type="entry name" value="HELP"/>
    <property type="match status" value="1"/>
</dbReference>
<evidence type="ECO:0000256" key="7">
    <source>
        <dbReference type="ARBA" id="ARBA00023212"/>
    </source>
</evidence>